<organism evidence="2 3">
    <name type="scientific">Candidatus Paraluminiphilus aquimaris</name>
    <dbReference type="NCBI Taxonomy" id="2518994"/>
    <lineage>
        <taxon>Bacteria</taxon>
        <taxon>Pseudomonadati</taxon>
        <taxon>Pseudomonadota</taxon>
        <taxon>Gammaproteobacteria</taxon>
        <taxon>Cellvibrionales</taxon>
        <taxon>Halieaceae</taxon>
        <taxon>Candidatus Paraluminiphilus</taxon>
    </lineage>
</organism>
<keyword evidence="3" id="KW-1185">Reference proteome</keyword>
<accession>A0ABY6Q7C6</accession>
<feature type="transmembrane region" description="Helical" evidence="1">
    <location>
        <begin position="118"/>
        <end position="138"/>
    </location>
</feature>
<dbReference type="Proteomes" id="UP001317963">
    <property type="component" value="Chromosome"/>
</dbReference>
<keyword evidence="1" id="KW-0472">Membrane</keyword>
<keyword evidence="1" id="KW-1133">Transmembrane helix</keyword>
<protein>
    <submittedName>
        <fullName evidence="2">DUF4345 domain-containing protein</fullName>
    </submittedName>
</protein>
<proteinExistence type="predicted"/>
<feature type="transmembrane region" description="Helical" evidence="1">
    <location>
        <begin position="45"/>
        <end position="66"/>
    </location>
</feature>
<dbReference type="RefSeq" id="WP_279241675.1">
    <property type="nucleotide sequence ID" value="NZ_CP036501.1"/>
</dbReference>
<name>A0ABY6Q7C6_9GAMM</name>
<evidence type="ECO:0000313" key="3">
    <source>
        <dbReference type="Proteomes" id="UP001317963"/>
    </source>
</evidence>
<dbReference type="EMBL" id="CP036501">
    <property type="protein sequence ID" value="UZP75197.1"/>
    <property type="molecule type" value="Genomic_DNA"/>
</dbReference>
<evidence type="ECO:0000256" key="1">
    <source>
        <dbReference type="SAM" id="Phobius"/>
    </source>
</evidence>
<reference evidence="2 3" key="1">
    <citation type="submission" date="2019-02" db="EMBL/GenBank/DDBJ databases">
        <title>Halieaceae_genomes.</title>
        <authorList>
            <person name="Li S.-H."/>
        </authorList>
    </citation>
    <scope>NUCLEOTIDE SEQUENCE [LARGE SCALE GENOMIC DNA]</scope>
    <source>
        <strain evidence="2 3">JH123</strain>
    </source>
</reference>
<feature type="transmembrane region" description="Helical" evidence="1">
    <location>
        <begin position="73"/>
        <end position="93"/>
    </location>
</feature>
<keyword evidence="1" id="KW-0812">Transmembrane</keyword>
<sequence length="142" mass="15191">MFGQLLLGVTGAIFFGLGVISVYDPEIPAGWSGLFIASQDAYAEIAAMYGGMEIAVGSILLASAVIKEYLKAGLWLLFVIIFYIGAARAFTVIRELDSTVEVAGSQVGIEMTSSFTSYTWGVLTFEIVVAILALIALLNRPR</sequence>
<evidence type="ECO:0000313" key="2">
    <source>
        <dbReference type="EMBL" id="UZP75197.1"/>
    </source>
</evidence>
<gene>
    <name evidence="2" type="ORF">E0F26_10820</name>
</gene>